<feature type="transmembrane region" description="Helical" evidence="1">
    <location>
        <begin position="76"/>
        <end position="94"/>
    </location>
</feature>
<gene>
    <name evidence="2" type="ORF">GCM10009838_33850</name>
</gene>
<protein>
    <submittedName>
        <fullName evidence="2">Uncharacterized protein</fullName>
    </submittedName>
</protein>
<keyword evidence="1" id="KW-1133">Transmembrane helix</keyword>
<dbReference type="Proteomes" id="UP001499854">
    <property type="component" value="Unassembled WGS sequence"/>
</dbReference>
<keyword evidence="3" id="KW-1185">Reference proteome</keyword>
<keyword evidence="1" id="KW-0812">Transmembrane</keyword>
<keyword evidence="1" id="KW-0472">Membrane</keyword>
<comment type="caution">
    <text evidence="2">The sequence shown here is derived from an EMBL/GenBank/DDBJ whole genome shotgun (WGS) entry which is preliminary data.</text>
</comment>
<evidence type="ECO:0000313" key="2">
    <source>
        <dbReference type="EMBL" id="GAA1971696.1"/>
    </source>
</evidence>
<name>A0ABN2RMH0_9ACTN</name>
<reference evidence="2 3" key="1">
    <citation type="journal article" date="2019" name="Int. J. Syst. Evol. Microbiol.">
        <title>The Global Catalogue of Microorganisms (GCM) 10K type strain sequencing project: providing services to taxonomists for standard genome sequencing and annotation.</title>
        <authorList>
            <consortium name="The Broad Institute Genomics Platform"/>
            <consortium name="The Broad Institute Genome Sequencing Center for Infectious Disease"/>
            <person name="Wu L."/>
            <person name="Ma J."/>
        </authorList>
    </citation>
    <scope>NUCLEOTIDE SEQUENCE [LARGE SCALE GENOMIC DNA]</scope>
    <source>
        <strain evidence="2 3">JCM 16013</strain>
    </source>
</reference>
<dbReference type="EMBL" id="BAAAQM010000017">
    <property type="protein sequence ID" value="GAA1971696.1"/>
    <property type="molecule type" value="Genomic_DNA"/>
</dbReference>
<evidence type="ECO:0000313" key="3">
    <source>
        <dbReference type="Proteomes" id="UP001499854"/>
    </source>
</evidence>
<dbReference type="RefSeq" id="WP_344657987.1">
    <property type="nucleotide sequence ID" value="NZ_BAAAQM010000017.1"/>
</dbReference>
<sequence>MTAQPSPGHEPHHRTVLGAVLTAGTAVVRAVGYLRLPREHAALPAVARYAMEVALPTWKLTEPVNEVVYGTRGFDTFGETFLLLAAVISVILIARPREARRGYFGEETALIIGTEALGLVLRSGTGLADPRRLHLFRSR</sequence>
<proteinExistence type="predicted"/>
<accession>A0ABN2RMH0</accession>
<organism evidence="2 3">
    <name type="scientific">Catenulispora subtropica</name>
    <dbReference type="NCBI Taxonomy" id="450798"/>
    <lineage>
        <taxon>Bacteria</taxon>
        <taxon>Bacillati</taxon>
        <taxon>Actinomycetota</taxon>
        <taxon>Actinomycetes</taxon>
        <taxon>Catenulisporales</taxon>
        <taxon>Catenulisporaceae</taxon>
        <taxon>Catenulispora</taxon>
    </lineage>
</organism>
<evidence type="ECO:0000256" key="1">
    <source>
        <dbReference type="SAM" id="Phobius"/>
    </source>
</evidence>